<name>A0A0G4P3G6_PENC3</name>
<reference evidence="1 2" key="1">
    <citation type="journal article" date="2014" name="Nat. Commun.">
        <title>Multiple recent horizontal transfers of a large genomic region in cheese making fungi.</title>
        <authorList>
            <person name="Cheeseman K."/>
            <person name="Ropars J."/>
            <person name="Renault P."/>
            <person name="Dupont J."/>
            <person name="Gouzy J."/>
            <person name="Branca A."/>
            <person name="Abraham A.L."/>
            <person name="Ceppi M."/>
            <person name="Conseiller E."/>
            <person name="Debuchy R."/>
            <person name="Malagnac F."/>
            <person name="Goarin A."/>
            <person name="Silar P."/>
            <person name="Lacoste S."/>
            <person name="Sallet E."/>
            <person name="Bensimon A."/>
            <person name="Giraud T."/>
            <person name="Brygoo Y."/>
        </authorList>
    </citation>
    <scope>NUCLEOTIDE SEQUENCE [LARGE SCALE GENOMIC DNA]</scope>
    <source>
        <strain evidence="2">FM 013</strain>
    </source>
</reference>
<organism evidence="1 2">
    <name type="scientific">Penicillium camemberti (strain FM 013)</name>
    <dbReference type="NCBI Taxonomy" id="1429867"/>
    <lineage>
        <taxon>Eukaryota</taxon>
        <taxon>Fungi</taxon>
        <taxon>Dikarya</taxon>
        <taxon>Ascomycota</taxon>
        <taxon>Pezizomycotina</taxon>
        <taxon>Eurotiomycetes</taxon>
        <taxon>Eurotiomycetidae</taxon>
        <taxon>Eurotiales</taxon>
        <taxon>Aspergillaceae</taxon>
        <taxon>Penicillium</taxon>
    </lineage>
</organism>
<accession>A0A0G4P3G6</accession>
<gene>
    <name evidence="1" type="ORF">PCAMFM013_S005g000006</name>
</gene>
<sequence>MFALRLLLPYHLQASTHFSLTTPLPQSKAELDLPDLNDLNMIILVIY</sequence>
<protein>
    <submittedName>
        <fullName evidence="1">Str. FM013</fullName>
    </submittedName>
</protein>
<dbReference type="Proteomes" id="UP000053732">
    <property type="component" value="Unassembled WGS sequence"/>
</dbReference>
<evidence type="ECO:0000313" key="1">
    <source>
        <dbReference type="EMBL" id="CRL20842.1"/>
    </source>
</evidence>
<proteinExistence type="predicted"/>
<dbReference type="EMBL" id="HG793138">
    <property type="protein sequence ID" value="CRL20842.1"/>
    <property type="molecule type" value="Genomic_DNA"/>
</dbReference>
<evidence type="ECO:0000313" key="2">
    <source>
        <dbReference type="Proteomes" id="UP000053732"/>
    </source>
</evidence>
<keyword evidence="2" id="KW-1185">Reference proteome</keyword>
<dbReference type="AlphaFoldDB" id="A0A0G4P3G6"/>